<name>A0A543ILR7_9ACTN</name>
<dbReference type="SUPFAM" id="SSF143120">
    <property type="entry name" value="YefM-like"/>
    <property type="match status" value="1"/>
</dbReference>
<dbReference type="Gene3D" id="3.40.1620.10">
    <property type="entry name" value="YefM-like domain"/>
    <property type="match status" value="1"/>
</dbReference>
<evidence type="ECO:0000313" key="4">
    <source>
        <dbReference type="Proteomes" id="UP000316706"/>
    </source>
</evidence>
<reference evidence="3 4" key="1">
    <citation type="submission" date="2019-06" db="EMBL/GenBank/DDBJ databases">
        <title>Sequencing the genomes of 1000 actinobacteria strains.</title>
        <authorList>
            <person name="Klenk H.-P."/>
        </authorList>
    </citation>
    <scope>NUCLEOTIDE SEQUENCE [LARGE SCALE GENOMIC DNA]</scope>
    <source>
        <strain evidence="3 4">DSM 45043</strain>
    </source>
</reference>
<protein>
    <recommendedName>
        <fullName evidence="2">Antitoxin</fullName>
    </recommendedName>
</protein>
<proteinExistence type="inferred from homology"/>
<comment type="caution">
    <text evidence="3">The sequence shown here is derived from an EMBL/GenBank/DDBJ whole genome shotgun (WGS) entry which is preliminary data.</text>
</comment>
<dbReference type="InterPro" id="IPR036165">
    <property type="entry name" value="YefM-like_sf"/>
</dbReference>
<comment type="similarity">
    <text evidence="1 2">Belongs to the phD/YefM antitoxin family.</text>
</comment>
<evidence type="ECO:0000256" key="1">
    <source>
        <dbReference type="ARBA" id="ARBA00009981"/>
    </source>
</evidence>
<gene>
    <name evidence="3" type="ORF">FHX41_5281</name>
</gene>
<dbReference type="Proteomes" id="UP000316706">
    <property type="component" value="Unassembled WGS sequence"/>
</dbReference>
<sequence length="107" mass="12485">MHFYHSAHYDRDMESYPIKEARKRLGDMHAAVVHGRAHPRITKNGRDPVVMITEQEWQELQQLRRERAARLADQEAGRIKPYLDAGRTPPGYEVYTREQVASGDWLA</sequence>
<organism evidence="3 4">
    <name type="scientific">Actinomadura hallensis</name>
    <dbReference type="NCBI Taxonomy" id="337895"/>
    <lineage>
        <taxon>Bacteria</taxon>
        <taxon>Bacillati</taxon>
        <taxon>Actinomycetota</taxon>
        <taxon>Actinomycetes</taxon>
        <taxon>Streptosporangiales</taxon>
        <taxon>Thermomonosporaceae</taxon>
        <taxon>Actinomadura</taxon>
    </lineage>
</organism>
<comment type="function">
    <text evidence="2">Antitoxin component of a type II toxin-antitoxin (TA) system.</text>
</comment>
<accession>A0A543ILR7</accession>
<dbReference type="EMBL" id="VFPO01000001">
    <property type="protein sequence ID" value="TQM71512.1"/>
    <property type="molecule type" value="Genomic_DNA"/>
</dbReference>
<evidence type="ECO:0000313" key="3">
    <source>
        <dbReference type="EMBL" id="TQM71512.1"/>
    </source>
</evidence>
<dbReference type="Pfam" id="PF02604">
    <property type="entry name" value="PhdYeFM_antitox"/>
    <property type="match status" value="1"/>
</dbReference>
<dbReference type="InterPro" id="IPR006442">
    <property type="entry name" value="Antitoxin_Phd/YefM"/>
</dbReference>
<keyword evidence="4" id="KW-1185">Reference proteome</keyword>
<evidence type="ECO:0000256" key="2">
    <source>
        <dbReference type="RuleBase" id="RU362080"/>
    </source>
</evidence>
<dbReference type="AlphaFoldDB" id="A0A543ILR7"/>